<proteinExistence type="predicted"/>
<keyword evidence="2" id="KW-1185">Reference proteome</keyword>
<dbReference type="AlphaFoldDB" id="A0A4Q0M9Q3"/>
<reference evidence="1 2" key="1">
    <citation type="submission" date="2018-12" db="EMBL/GenBank/DDBJ databases">
        <title>bacterium Hansschlegelia zhihuaiae S113.</title>
        <authorList>
            <person name="He J."/>
        </authorList>
    </citation>
    <scope>NUCLEOTIDE SEQUENCE [LARGE SCALE GENOMIC DNA]</scope>
    <source>
        <strain evidence="1 2">S 113</strain>
    </source>
</reference>
<accession>A0A4Q0M9Q3</accession>
<comment type="caution">
    <text evidence="1">The sequence shown here is derived from an EMBL/GenBank/DDBJ whole genome shotgun (WGS) entry which is preliminary data.</text>
</comment>
<evidence type="ECO:0000313" key="2">
    <source>
        <dbReference type="Proteomes" id="UP000289708"/>
    </source>
</evidence>
<dbReference type="RefSeq" id="WP_128778777.1">
    <property type="nucleotide sequence ID" value="NZ_RYFI01000019.1"/>
</dbReference>
<sequence>MSDRPRDLGDVVNDIERIRHEAGRRAPGQKPVVEPFYDSRDPDAVERAAAAIEQWTDPGARRWSTPLRRYAAELRAPLAVPTEAELVRRCVTGEHDVTTLREILQLTLVETMDLLIGYRAKPRDGMH</sequence>
<protein>
    <submittedName>
        <fullName evidence="1">Uncharacterized protein</fullName>
    </submittedName>
</protein>
<organism evidence="1 2">
    <name type="scientific">Hansschlegelia zhihuaiae</name>
    <dbReference type="NCBI Taxonomy" id="405005"/>
    <lineage>
        <taxon>Bacteria</taxon>
        <taxon>Pseudomonadati</taxon>
        <taxon>Pseudomonadota</taxon>
        <taxon>Alphaproteobacteria</taxon>
        <taxon>Hyphomicrobiales</taxon>
        <taxon>Methylopilaceae</taxon>
        <taxon>Hansschlegelia</taxon>
    </lineage>
</organism>
<dbReference type="Proteomes" id="UP000289708">
    <property type="component" value="Unassembled WGS sequence"/>
</dbReference>
<name>A0A4Q0M9Q3_9HYPH</name>
<gene>
    <name evidence="1" type="ORF">EK403_17600</name>
</gene>
<dbReference type="EMBL" id="RYFI01000019">
    <property type="protein sequence ID" value="RXF69948.1"/>
    <property type="molecule type" value="Genomic_DNA"/>
</dbReference>
<evidence type="ECO:0000313" key="1">
    <source>
        <dbReference type="EMBL" id="RXF69948.1"/>
    </source>
</evidence>